<comment type="caution">
    <text evidence="1">The sequence shown here is derived from an EMBL/GenBank/DDBJ whole genome shotgun (WGS) entry which is preliminary data.</text>
</comment>
<proteinExistence type="predicted"/>
<dbReference type="EMBL" id="JAQJAN010000012">
    <property type="protein sequence ID" value="KAJ5716501.1"/>
    <property type="molecule type" value="Genomic_DNA"/>
</dbReference>
<evidence type="ECO:0000313" key="1">
    <source>
        <dbReference type="EMBL" id="KAJ5716501.1"/>
    </source>
</evidence>
<name>A0AAD6MTR6_9EURO</name>
<reference evidence="1" key="2">
    <citation type="submission" date="2023-01" db="EMBL/GenBank/DDBJ databases">
        <authorList>
            <person name="Petersen C."/>
        </authorList>
    </citation>
    <scope>NUCLEOTIDE SEQUENCE</scope>
    <source>
        <strain evidence="1">IBT 17514</strain>
    </source>
</reference>
<dbReference type="AlphaFoldDB" id="A0AAD6MTR6"/>
<accession>A0AAD6MTR6</accession>
<dbReference type="Proteomes" id="UP001215712">
    <property type="component" value="Unassembled WGS sequence"/>
</dbReference>
<protein>
    <submittedName>
        <fullName evidence="1">Uncharacterized protein</fullName>
    </submittedName>
</protein>
<gene>
    <name evidence="1" type="ORF">N7493_008412</name>
</gene>
<organism evidence="1 2">
    <name type="scientific">Penicillium malachiteum</name>
    <dbReference type="NCBI Taxonomy" id="1324776"/>
    <lineage>
        <taxon>Eukaryota</taxon>
        <taxon>Fungi</taxon>
        <taxon>Dikarya</taxon>
        <taxon>Ascomycota</taxon>
        <taxon>Pezizomycotina</taxon>
        <taxon>Eurotiomycetes</taxon>
        <taxon>Eurotiomycetidae</taxon>
        <taxon>Eurotiales</taxon>
        <taxon>Aspergillaceae</taxon>
        <taxon>Penicillium</taxon>
    </lineage>
</organism>
<evidence type="ECO:0000313" key="2">
    <source>
        <dbReference type="Proteomes" id="UP001215712"/>
    </source>
</evidence>
<keyword evidence="2" id="KW-1185">Reference proteome</keyword>
<reference evidence="1" key="1">
    <citation type="journal article" date="2023" name="IMA Fungus">
        <title>Comparative genomic study of the Penicillium genus elucidates a diverse pangenome and 15 lateral gene transfer events.</title>
        <authorList>
            <person name="Petersen C."/>
            <person name="Sorensen T."/>
            <person name="Nielsen M.R."/>
            <person name="Sondergaard T.E."/>
            <person name="Sorensen J.L."/>
            <person name="Fitzpatrick D.A."/>
            <person name="Frisvad J.C."/>
            <person name="Nielsen K.L."/>
        </authorList>
    </citation>
    <scope>NUCLEOTIDE SEQUENCE</scope>
    <source>
        <strain evidence="1">IBT 17514</strain>
    </source>
</reference>
<sequence length="143" mass="16382">MNPDFPLGTKCWVHLVFNLKQDKGKSDWDVVETARDLVLHGKTHETATANLDGIHDLDLIWEPILSIQVPVPSTDFVDLLRACDRILENWRDDLKSGIWLPFDTRLLFKAPGMYNQIALGVYWDEVCGTYGHHEVAIRRAKGR</sequence>